<protein>
    <submittedName>
        <fullName evidence="1">Uncharacterized protein</fullName>
    </submittedName>
</protein>
<comment type="caution">
    <text evidence="1">The sequence shown here is derived from an EMBL/GenBank/DDBJ whole genome shotgun (WGS) entry which is preliminary data.</text>
</comment>
<organism evidence="1 2">
    <name type="scientific">Vibrio variabilis</name>
    <dbReference type="NCBI Taxonomy" id="990271"/>
    <lineage>
        <taxon>Bacteria</taxon>
        <taxon>Pseudomonadati</taxon>
        <taxon>Pseudomonadota</taxon>
        <taxon>Gammaproteobacteria</taxon>
        <taxon>Vibrionales</taxon>
        <taxon>Vibrionaceae</taxon>
        <taxon>Vibrio</taxon>
    </lineage>
</organism>
<gene>
    <name evidence="1" type="ORF">JCM19239_6042</name>
</gene>
<keyword evidence="2" id="KW-1185">Reference proteome</keyword>
<sequence length="53" mass="5585">MIPKAFTQMGHALKALNDLNAFVRAANAHGKDGIPVIYIDPPAVLGLNDAPLC</sequence>
<proteinExistence type="predicted"/>
<accession>A0ABQ0JLR6</accession>
<evidence type="ECO:0000313" key="2">
    <source>
        <dbReference type="Proteomes" id="UP000029223"/>
    </source>
</evidence>
<dbReference type="EMBL" id="BBMS01000071">
    <property type="protein sequence ID" value="GAL29694.1"/>
    <property type="molecule type" value="Genomic_DNA"/>
</dbReference>
<evidence type="ECO:0000313" key="1">
    <source>
        <dbReference type="EMBL" id="GAL29694.1"/>
    </source>
</evidence>
<reference evidence="2" key="1">
    <citation type="submission" date="2014-09" db="EMBL/GenBank/DDBJ databases">
        <title>Vibrio variabilis JCM 19239. (C206) whole genome shotgun sequence.</title>
        <authorList>
            <person name="Sawabe T."/>
            <person name="Meirelles P."/>
            <person name="Nakanishi M."/>
            <person name="Sayaka M."/>
            <person name="Hattori M."/>
            <person name="Ohkuma M."/>
        </authorList>
    </citation>
    <scope>NUCLEOTIDE SEQUENCE [LARGE SCALE GENOMIC DNA]</scope>
    <source>
        <strain evidence="2">JCM 19239</strain>
    </source>
</reference>
<dbReference type="Proteomes" id="UP000029223">
    <property type="component" value="Unassembled WGS sequence"/>
</dbReference>
<name>A0ABQ0JLR6_9VIBR</name>